<evidence type="ECO:0000313" key="13">
    <source>
        <dbReference type="Proteomes" id="UP000196710"/>
    </source>
</evidence>
<accession>A0A1Z2XMK6</accession>
<evidence type="ECO:0000259" key="9">
    <source>
        <dbReference type="Pfam" id="PF13231"/>
    </source>
</evidence>
<feature type="transmembrane region" description="Helical" evidence="8">
    <location>
        <begin position="686"/>
        <end position="705"/>
    </location>
</feature>
<organism evidence="12 14">
    <name type="scientific">Acutalibacter muris</name>
    <dbReference type="NCBI Taxonomy" id="1796620"/>
    <lineage>
        <taxon>Bacteria</taxon>
        <taxon>Bacillati</taxon>
        <taxon>Bacillota</taxon>
        <taxon>Clostridia</taxon>
        <taxon>Eubacteriales</taxon>
        <taxon>Acutalibacteraceae</taxon>
        <taxon>Acutalibacter</taxon>
    </lineage>
</organism>
<keyword evidence="3" id="KW-0808">Transferase</keyword>
<evidence type="ECO:0000256" key="7">
    <source>
        <dbReference type="ARBA" id="ARBA00024033"/>
    </source>
</evidence>
<feature type="transmembrane region" description="Helical" evidence="8">
    <location>
        <begin position="145"/>
        <end position="163"/>
    </location>
</feature>
<dbReference type="GO" id="GO:0016758">
    <property type="term" value="F:hexosyltransferase activity"/>
    <property type="evidence" value="ECO:0007669"/>
    <property type="project" value="InterPro"/>
</dbReference>
<evidence type="ECO:0000256" key="5">
    <source>
        <dbReference type="ARBA" id="ARBA00022989"/>
    </source>
</evidence>
<dbReference type="Pfam" id="PF13231">
    <property type="entry name" value="PMT_2"/>
    <property type="match status" value="1"/>
</dbReference>
<keyword evidence="4 8" id="KW-0812">Transmembrane</keyword>
<reference evidence="12 14" key="3">
    <citation type="submission" date="2020-11" db="EMBL/GenBank/DDBJ databases">
        <title>Closed and high quality bacterial genomes of the OMM12 community.</title>
        <authorList>
            <person name="Marbouty M."/>
            <person name="Lamy-Besnier Q."/>
            <person name="Debarbieux L."/>
            <person name="Koszul R."/>
        </authorList>
    </citation>
    <scope>NUCLEOTIDE SEQUENCE [LARGE SCALE GENOMIC DNA]</scope>
    <source>
        <strain evidence="12 14">KB18</strain>
    </source>
</reference>
<reference evidence="11" key="1">
    <citation type="journal article" date="2017" name="Genome Announc.">
        <title>High-Quality Whole-Genome Sequences of the Oligo-Mouse-Microbiota Bacterial Community.</title>
        <authorList>
            <person name="Garzetti D."/>
            <person name="Brugiroux S."/>
            <person name="Bunk B."/>
            <person name="Pukall R."/>
            <person name="McCoy K.D."/>
            <person name="Macpherson A.J."/>
            <person name="Stecher B."/>
        </authorList>
    </citation>
    <scope>NUCLEOTIDE SEQUENCE</scope>
    <source>
        <strain evidence="11">KB18</strain>
    </source>
</reference>
<sequence length="1029" mass="115751">MSGIIYMCAVFCALCLLLCGRRQKEQGRPGFPVWAGLLLLGALALRLALGYNSDGFSVDMDTFKSWGMTLGRVGLSEIYQQDMFLDYPPGYLYVLMLLEKIRQWTHLAWEGQMYTLVMKLPSIGADLLCGGALLWLGRRKLGDRAALLVSAAYLFCPAVFVNSVQWGQADSFCTMILVCSALLLYGEKWIPSGLLYGLAVICKPQMLAFAPMYIFFAVKRRKWAGLGVGIVCAIGAVLLVAAPFTKSFDYWWLVQKYQSTMDYYNYYSVNAYNFWTLIGRNWWGLPGGISGALLTWTAPVIATAACGGLMLFSKRKDAVFAAAPLLMGIVYIFGVKMHERYLFPAFIFLLLCYLFTRDRRLIRAFAFMAGANYLNVSYTLWIFREKGNNYDPNSQPGRIIALLQIAALLYLIWVDYSVYIMGGIKEPKEGEPFLRQSREPIAPPEDRRLSGPDWALMLGITLIYGVVAFWQLGDRSLPLTNWTPEEGQSVVLETDRTCHILYYLPGLEPDGRHYRARVGSAMRVESSEDGVTWEDCGELENAYVFAWCREYLEVPGKYVRVTALDGNVTVSEMAIVPAGSGSIPAITATGPGAELLTDEQGTVPLYKTYENSSYFDEIYHARTAYEHILGLEPYENTHPPLGKHIISLGIRVFGMNPFGWRFMGTLFGVLMLPALYVLCKDLFGKTWLCALGTLMFAFDFMHFTQTRIATIDTYSVFFLLLMYDAMVRFMHKDIVRAKLRELLLPLALGGVFMGLGIASKWTAAYGAVGLAVLYFGKLLHTCLYEKKAGGLTPALRRCGVLCGWCCLLFLAVPLGIYFCAFLPMTTLPHNRGDMLWAFWNYQTTMFNYHSGLVAEHSFASPWYDWPLDVRPIWFFSSDPCNELGQYSTISSMGSPLLWWGCLPALAYALWEWLRKRSLYCAVALTGFLSVYLPWVLVPRLTFIYHYFTAVPFLVLALLALFKRLSESGPLSGRVTIGGRIEVRWAQLLMGAMAVGCVALFIIYFPIISGAPTTRGYADSLELFESWYFG</sequence>
<gene>
    <name evidence="11" type="ORF">ADH66_02525</name>
    <name evidence="12" type="ORF">I5Q82_12575</name>
</gene>
<feature type="transmembrane region" description="Helical" evidence="8">
    <location>
        <begin position="33"/>
        <end position="51"/>
    </location>
</feature>
<dbReference type="EMBL" id="CP021422">
    <property type="protein sequence ID" value="ASB39631.1"/>
    <property type="molecule type" value="Genomic_DNA"/>
</dbReference>
<comment type="subcellular location">
    <subcellularLocation>
        <location evidence="1">Cell membrane</location>
        <topology evidence="1">Multi-pass membrane protein</topology>
    </subcellularLocation>
</comment>
<protein>
    <submittedName>
        <fullName evidence="12">Glycosyltransferase family 39 protein</fullName>
    </submittedName>
</protein>
<evidence type="ECO:0000256" key="1">
    <source>
        <dbReference type="ARBA" id="ARBA00004651"/>
    </source>
</evidence>
<feature type="transmembrane region" description="Helical" evidence="8">
    <location>
        <begin position="364"/>
        <end position="383"/>
    </location>
</feature>
<evidence type="ECO:0000256" key="6">
    <source>
        <dbReference type="ARBA" id="ARBA00023136"/>
    </source>
</evidence>
<dbReference type="Proteomes" id="UP000596035">
    <property type="component" value="Chromosome"/>
</dbReference>
<feature type="transmembrane region" description="Helical" evidence="8">
    <location>
        <begin position="223"/>
        <end position="242"/>
    </location>
</feature>
<evidence type="ECO:0000256" key="4">
    <source>
        <dbReference type="ARBA" id="ARBA00022692"/>
    </source>
</evidence>
<dbReference type="AlphaFoldDB" id="A0A1Z2XMK6"/>
<feature type="transmembrane region" description="Helical" evidence="8">
    <location>
        <begin position="454"/>
        <end position="472"/>
    </location>
</feature>
<feature type="domain" description="Protein O-mannosyl-transferase C-terminal four TM" evidence="10">
    <location>
        <begin position="837"/>
        <end position="1026"/>
    </location>
</feature>
<dbReference type="KEGG" id="amur:ADH66_02525"/>
<dbReference type="EMBL" id="CP065321">
    <property type="protein sequence ID" value="QQR28925.1"/>
    <property type="molecule type" value="Genomic_DNA"/>
</dbReference>
<dbReference type="Pfam" id="PF09594">
    <property type="entry name" value="GT87"/>
    <property type="match status" value="1"/>
</dbReference>
<feature type="transmembrane region" description="Helical" evidence="8">
    <location>
        <begin position="193"/>
        <end position="217"/>
    </location>
</feature>
<comment type="similarity">
    <text evidence="7">Belongs to the glycosyltransferase 87 family.</text>
</comment>
<proteinExistence type="inferred from homology"/>
<evidence type="ECO:0000313" key="11">
    <source>
        <dbReference type="EMBL" id="ASB39631.1"/>
    </source>
</evidence>
<dbReference type="RefSeq" id="WP_066536071.1">
    <property type="nucleotide sequence ID" value="NZ_CP021422.1"/>
</dbReference>
<evidence type="ECO:0000256" key="2">
    <source>
        <dbReference type="ARBA" id="ARBA00022475"/>
    </source>
</evidence>
<keyword evidence="5 8" id="KW-1133">Transmembrane helix</keyword>
<feature type="domain" description="Glycosyltransferase RgtA/B/C/D-like" evidence="9">
    <location>
        <begin position="638"/>
        <end position="774"/>
    </location>
</feature>
<feature type="transmembrane region" description="Helical" evidence="8">
    <location>
        <begin position="318"/>
        <end position="335"/>
    </location>
</feature>
<keyword evidence="2" id="KW-1003">Cell membrane</keyword>
<dbReference type="GO" id="GO:0005886">
    <property type="term" value="C:plasma membrane"/>
    <property type="evidence" value="ECO:0007669"/>
    <property type="project" value="UniProtKB-SubCell"/>
</dbReference>
<feature type="transmembrane region" description="Helical" evidence="8">
    <location>
        <begin position="341"/>
        <end position="357"/>
    </location>
</feature>
<dbReference type="InterPro" id="IPR027005">
    <property type="entry name" value="PMT-like"/>
</dbReference>
<dbReference type="Pfam" id="PF16192">
    <property type="entry name" value="PMT_4TMC"/>
    <property type="match status" value="1"/>
</dbReference>
<feature type="transmembrane region" description="Helical" evidence="8">
    <location>
        <begin position="658"/>
        <end position="679"/>
    </location>
</feature>
<evidence type="ECO:0000259" key="10">
    <source>
        <dbReference type="Pfam" id="PF16192"/>
    </source>
</evidence>
<feature type="transmembrane region" description="Helical" evidence="8">
    <location>
        <begin position="764"/>
        <end position="780"/>
    </location>
</feature>
<feature type="transmembrane region" description="Helical" evidence="8">
    <location>
        <begin position="711"/>
        <end position="730"/>
    </location>
</feature>
<dbReference type="InterPro" id="IPR038731">
    <property type="entry name" value="RgtA/B/C-like"/>
</dbReference>
<feature type="transmembrane region" description="Helical" evidence="8">
    <location>
        <begin position="801"/>
        <end position="824"/>
    </location>
</feature>
<feature type="transmembrane region" description="Helical" evidence="8">
    <location>
        <begin position="918"/>
        <end position="937"/>
    </location>
</feature>
<dbReference type="Proteomes" id="UP000196710">
    <property type="component" value="Chromosome"/>
</dbReference>
<evidence type="ECO:0000313" key="14">
    <source>
        <dbReference type="Proteomes" id="UP000596035"/>
    </source>
</evidence>
<keyword evidence="13" id="KW-1185">Reference proteome</keyword>
<dbReference type="InterPro" id="IPR018584">
    <property type="entry name" value="GT87"/>
</dbReference>
<feature type="transmembrane region" description="Helical" evidence="8">
    <location>
        <begin position="943"/>
        <end position="961"/>
    </location>
</feature>
<feature type="transmembrane region" description="Helical" evidence="8">
    <location>
        <begin position="896"/>
        <end position="913"/>
    </location>
</feature>
<dbReference type="PANTHER" id="PTHR10050">
    <property type="entry name" value="DOLICHYL-PHOSPHATE-MANNOSE--PROTEIN MANNOSYLTRANSFERASE"/>
    <property type="match status" value="1"/>
</dbReference>
<evidence type="ECO:0000256" key="3">
    <source>
        <dbReference type="ARBA" id="ARBA00022679"/>
    </source>
</evidence>
<evidence type="ECO:0000256" key="8">
    <source>
        <dbReference type="SAM" id="Phobius"/>
    </source>
</evidence>
<feature type="transmembrane region" description="Helical" evidence="8">
    <location>
        <begin position="399"/>
        <end position="419"/>
    </location>
</feature>
<keyword evidence="6 8" id="KW-0472">Membrane</keyword>
<name>A0A1Z2XMK6_9FIRM</name>
<reference evidence="13" key="2">
    <citation type="submission" date="2017-05" db="EMBL/GenBank/DDBJ databases">
        <title>Improved OligoMM genomes.</title>
        <authorList>
            <person name="Garzetti D."/>
        </authorList>
    </citation>
    <scope>NUCLEOTIDE SEQUENCE [LARGE SCALE GENOMIC DNA]</scope>
    <source>
        <strain evidence="13">KB18</strain>
    </source>
</reference>
<feature type="transmembrane region" description="Helical" evidence="8">
    <location>
        <begin position="289"/>
        <end position="311"/>
    </location>
</feature>
<dbReference type="InterPro" id="IPR032421">
    <property type="entry name" value="PMT_4TMC"/>
</dbReference>
<evidence type="ECO:0000313" key="12">
    <source>
        <dbReference type="EMBL" id="QQR28925.1"/>
    </source>
</evidence>
<feature type="transmembrane region" description="Helical" evidence="8">
    <location>
        <begin position="742"/>
        <end position="758"/>
    </location>
</feature>
<feature type="transmembrane region" description="Helical" evidence="8">
    <location>
        <begin position="982"/>
        <end position="1006"/>
    </location>
</feature>